<protein>
    <submittedName>
        <fullName evidence="1">Uncharacterized protein</fullName>
    </submittedName>
</protein>
<reference evidence="1 2" key="1">
    <citation type="submission" date="2024-01" db="EMBL/GenBank/DDBJ databases">
        <title>Genome assemblies of Stephania.</title>
        <authorList>
            <person name="Yang L."/>
        </authorList>
    </citation>
    <scope>NUCLEOTIDE SEQUENCE [LARGE SCALE GENOMIC DNA]</scope>
    <source>
        <strain evidence="1">QJT</strain>
        <tissue evidence="1">Leaf</tissue>
    </source>
</reference>
<gene>
    <name evidence="1" type="ORF">Sjap_025873</name>
</gene>
<evidence type="ECO:0000313" key="2">
    <source>
        <dbReference type="Proteomes" id="UP001417504"/>
    </source>
</evidence>
<comment type="caution">
    <text evidence="1">The sequence shown here is derived from an EMBL/GenBank/DDBJ whole genome shotgun (WGS) entry which is preliminary data.</text>
</comment>
<sequence length="87" mass="10065">MNCSASHKYVDADYKEAFTCLFCETENSIATPSCLKTNLSLDLIYFHNIQIIEITFKCIDFKIKVLCLKGNSRQLRFACCNYFREAC</sequence>
<keyword evidence="2" id="KW-1185">Reference proteome</keyword>
<accession>A0AAP0E5Z1</accession>
<dbReference type="EMBL" id="JBBNAE010000011">
    <property type="protein sequence ID" value="KAK9085462.1"/>
    <property type="molecule type" value="Genomic_DNA"/>
</dbReference>
<proteinExistence type="predicted"/>
<dbReference type="Proteomes" id="UP001417504">
    <property type="component" value="Unassembled WGS sequence"/>
</dbReference>
<name>A0AAP0E5Z1_9MAGN</name>
<dbReference type="AlphaFoldDB" id="A0AAP0E5Z1"/>
<evidence type="ECO:0000313" key="1">
    <source>
        <dbReference type="EMBL" id="KAK9085462.1"/>
    </source>
</evidence>
<organism evidence="1 2">
    <name type="scientific">Stephania japonica</name>
    <dbReference type="NCBI Taxonomy" id="461633"/>
    <lineage>
        <taxon>Eukaryota</taxon>
        <taxon>Viridiplantae</taxon>
        <taxon>Streptophyta</taxon>
        <taxon>Embryophyta</taxon>
        <taxon>Tracheophyta</taxon>
        <taxon>Spermatophyta</taxon>
        <taxon>Magnoliopsida</taxon>
        <taxon>Ranunculales</taxon>
        <taxon>Menispermaceae</taxon>
        <taxon>Menispermoideae</taxon>
        <taxon>Cissampelideae</taxon>
        <taxon>Stephania</taxon>
    </lineage>
</organism>